<dbReference type="InterPro" id="IPR006094">
    <property type="entry name" value="Oxid_FAD_bind_N"/>
</dbReference>
<dbReference type="Gene3D" id="3.40.462.20">
    <property type="match status" value="1"/>
</dbReference>
<dbReference type="PROSITE" id="PS51387">
    <property type="entry name" value="FAD_PCMH"/>
    <property type="match status" value="1"/>
</dbReference>
<evidence type="ECO:0000256" key="5">
    <source>
        <dbReference type="ARBA" id="ARBA00023002"/>
    </source>
</evidence>
<evidence type="ECO:0000313" key="7">
    <source>
        <dbReference type="EMBL" id="RKR87815.1"/>
    </source>
</evidence>
<dbReference type="RefSeq" id="WP_121156534.1">
    <property type="nucleotide sequence ID" value="NZ_RBKT01000001.1"/>
</dbReference>
<dbReference type="EMBL" id="RBKT01000001">
    <property type="protein sequence ID" value="RKR87815.1"/>
    <property type="molecule type" value="Genomic_DNA"/>
</dbReference>
<accession>A0A495JG87</accession>
<dbReference type="InterPro" id="IPR016167">
    <property type="entry name" value="FAD-bd_PCMH_sub1"/>
</dbReference>
<comment type="similarity">
    <text evidence="2">Belongs to the oxygen-dependent FAD-linked oxidoreductase family.</text>
</comment>
<sequence>MSRLSSVPEQLRGRIVGPDDARYPLLRSTYTRSFQPAAVLLPESTEEVVAALRFARDQGLAVAVRSGGHGLAGDSANNGGVVIDLSAMDRVELIDRASRLVRVEAGARWGTVARSLAPYGLAISSGDHGNVGVGGLTTGGGVGWLVRQYGLTIDHVRAVELVLADGTTVRADADHEPELFWAVRGAGAGLGIVVAFEIEAIELTDVGYAQVVLEADRRGDTLRRWSEYLATAPRELSTAMSVVPYGTGSAVVVQAVVASADTGLIRAAVAPLLKIGVNLLEQRIQLAPYTALVSTAHLHPNTGQQSVLTTNGLLPTLTAETAGAVMAVASGREQMLLQLRSVGGAVNDVAPDATAYAHRHQQALVVGTIFPAQRGAELDVAWQPLAGHLDGAYVNFESRPDPAAFARIYPGATGERVLATRKRYDPDAVFRTRST</sequence>
<dbReference type="Gene3D" id="3.30.465.10">
    <property type="match status" value="1"/>
</dbReference>
<comment type="cofactor">
    <cofactor evidence="1">
        <name>FAD</name>
        <dbReference type="ChEBI" id="CHEBI:57692"/>
    </cofactor>
</comment>
<evidence type="ECO:0000313" key="8">
    <source>
        <dbReference type="Proteomes" id="UP000277671"/>
    </source>
</evidence>
<protein>
    <submittedName>
        <fullName evidence="7">FAD binding domain-containing protein</fullName>
    </submittedName>
</protein>
<keyword evidence="5" id="KW-0560">Oxidoreductase</keyword>
<name>A0A495JG87_9ACTN</name>
<keyword evidence="8" id="KW-1185">Reference proteome</keyword>
<dbReference type="PANTHER" id="PTHR42973:SF39">
    <property type="entry name" value="FAD-BINDING PCMH-TYPE DOMAIN-CONTAINING PROTEIN"/>
    <property type="match status" value="1"/>
</dbReference>
<dbReference type="OrthoDB" id="9775082at2"/>
<dbReference type="Pfam" id="PF01565">
    <property type="entry name" value="FAD_binding_4"/>
    <property type="match status" value="1"/>
</dbReference>
<evidence type="ECO:0000256" key="4">
    <source>
        <dbReference type="ARBA" id="ARBA00022827"/>
    </source>
</evidence>
<evidence type="ECO:0000256" key="2">
    <source>
        <dbReference type="ARBA" id="ARBA00005466"/>
    </source>
</evidence>
<evidence type="ECO:0000256" key="1">
    <source>
        <dbReference type="ARBA" id="ARBA00001974"/>
    </source>
</evidence>
<keyword evidence="3" id="KW-0285">Flavoprotein</keyword>
<feature type="domain" description="FAD-binding PCMH-type" evidence="6">
    <location>
        <begin position="32"/>
        <end position="203"/>
    </location>
</feature>
<gene>
    <name evidence="7" type="ORF">BDK92_2114</name>
</gene>
<dbReference type="GO" id="GO:0071949">
    <property type="term" value="F:FAD binding"/>
    <property type="evidence" value="ECO:0007669"/>
    <property type="project" value="InterPro"/>
</dbReference>
<dbReference type="GO" id="GO:0016491">
    <property type="term" value="F:oxidoreductase activity"/>
    <property type="evidence" value="ECO:0007669"/>
    <property type="project" value="UniProtKB-KW"/>
</dbReference>
<proteinExistence type="inferred from homology"/>
<evidence type="ECO:0000259" key="6">
    <source>
        <dbReference type="PROSITE" id="PS51387"/>
    </source>
</evidence>
<keyword evidence="4" id="KW-0274">FAD</keyword>
<dbReference type="AlphaFoldDB" id="A0A495JG87"/>
<dbReference type="InterPro" id="IPR036318">
    <property type="entry name" value="FAD-bd_PCMH-like_sf"/>
</dbReference>
<dbReference type="Gene3D" id="3.30.43.10">
    <property type="entry name" value="Uridine Diphospho-n-acetylenolpyruvylglucosamine Reductase, domain 2"/>
    <property type="match status" value="1"/>
</dbReference>
<comment type="caution">
    <text evidence="7">The sequence shown here is derived from an EMBL/GenBank/DDBJ whole genome shotgun (WGS) entry which is preliminary data.</text>
</comment>
<dbReference type="PANTHER" id="PTHR42973">
    <property type="entry name" value="BINDING OXIDOREDUCTASE, PUTATIVE (AFU_ORTHOLOGUE AFUA_1G17690)-RELATED"/>
    <property type="match status" value="1"/>
</dbReference>
<organism evidence="7 8">
    <name type="scientific">Micromonospora pisi</name>
    <dbReference type="NCBI Taxonomy" id="589240"/>
    <lineage>
        <taxon>Bacteria</taxon>
        <taxon>Bacillati</taxon>
        <taxon>Actinomycetota</taxon>
        <taxon>Actinomycetes</taxon>
        <taxon>Micromonosporales</taxon>
        <taxon>Micromonosporaceae</taxon>
        <taxon>Micromonospora</taxon>
    </lineage>
</organism>
<dbReference type="PROSITE" id="PS00862">
    <property type="entry name" value="OX2_COVAL_FAD"/>
    <property type="match status" value="1"/>
</dbReference>
<evidence type="ECO:0000256" key="3">
    <source>
        <dbReference type="ARBA" id="ARBA00022630"/>
    </source>
</evidence>
<dbReference type="Proteomes" id="UP000277671">
    <property type="component" value="Unassembled WGS sequence"/>
</dbReference>
<reference evidence="7 8" key="1">
    <citation type="submission" date="2018-10" db="EMBL/GenBank/DDBJ databases">
        <title>Sequencing the genomes of 1000 actinobacteria strains.</title>
        <authorList>
            <person name="Klenk H.-P."/>
        </authorList>
    </citation>
    <scope>NUCLEOTIDE SEQUENCE [LARGE SCALE GENOMIC DNA]</scope>
    <source>
        <strain evidence="7 8">DSM 45175</strain>
    </source>
</reference>
<dbReference type="InterPro" id="IPR050416">
    <property type="entry name" value="FAD-linked_Oxidoreductase"/>
</dbReference>
<dbReference type="InterPro" id="IPR016169">
    <property type="entry name" value="FAD-bd_PCMH_sub2"/>
</dbReference>
<dbReference type="InterPro" id="IPR006093">
    <property type="entry name" value="Oxy_OxRdtase_FAD_BS"/>
</dbReference>
<dbReference type="InterPro" id="IPR016166">
    <property type="entry name" value="FAD-bd_PCMH"/>
</dbReference>
<dbReference type="SUPFAM" id="SSF56176">
    <property type="entry name" value="FAD-binding/transporter-associated domain-like"/>
    <property type="match status" value="1"/>
</dbReference>